<evidence type="ECO:0000313" key="4">
    <source>
        <dbReference type="Proteomes" id="UP000824998"/>
    </source>
</evidence>
<reference evidence="3" key="1">
    <citation type="journal article" date="2021" name="IMA Fungus">
        <title>Genomic characterization of three marine fungi, including Emericellopsis atlantica sp. nov. with signatures of a generalist lifestyle and marine biomass degradation.</title>
        <authorList>
            <person name="Hagestad O.C."/>
            <person name="Hou L."/>
            <person name="Andersen J.H."/>
            <person name="Hansen E.H."/>
            <person name="Altermark B."/>
            <person name="Li C."/>
            <person name="Kuhnert E."/>
            <person name="Cox R.J."/>
            <person name="Crous P.W."/>
            <person name="Spatafora J.W."/>
            <person name="Lail K."/>
            <person name="Amirebrahimi M."/>
            <person name="Lipzen A."/>
            <person name="Pangilinan J."/>
            <person name="Andreopoulos W."/>
            <person name="Hayes R.D."/>
            <person name="Ng V."/>
            <person name="Grigoriev I.V."/>
            <person name="Jackson S.A."/>
            <person name="Sutton T.D.S."/>
            <person name="Dobson A.D.W."/>
            <person name="Rama T."/>
        </authorList>
    </citation>
    <scope>NUCLEOTIDE SEQUENCE</scope>
    <source>
        <strain evidence="3">TRa018bII</strain>
    </source>
</reference>
<dbReference type="OrthoDB" id="5426775at2759"/>
<dbReference type="AlphaFoldDB" id="A0A9P7YRV4"/>
<evidence type="ECO:0000256" key="1">
    <source>
        <dbReference type="SAM" id="MobiDB-lite"/>
    </source>
</evidence>
<evidence type="ECO:0000313" key="3">
    <source>
        <dbReference type="EMBL" id="KAG9238526.1"/>
    </source>
</evidence>
<comment type="caution">
    <text evidence="3">The sequence shown here is derived from an EMBL/GenBank/DDBJ whole genome shotgun (WGS) entry which is preliminary data.</text>
</comment>
<dbReference type="Proteomes" id="UP000824998">
    <property type="component" value="Unassembled WGS sequence"/>
</dbReference>
<dbReference type="Pfam" id="PF25545">
    <property type="entry name" value="DUF7924"/>
    <property type="match status" value="1"/>
</dbReference>
<feature type="domain" description="DUF7924" evidence="2">
    <location>
        <begin position="256"/>
        <end position="387"/>
    </location>
</feature>
<feature type="compositionally biased region" description="Low complexity" evidence="1">
    <location>
        <begin position="55"/>
        <end position="64"/>
    </location>
</feature>
<sequence>MPGGSSTESRSPRPIPPKRSFADFNKPDPSSPRPGTTKRLQIETEEAEQEAKTIQQQPKPLPLKSPHALFLEDSFDPLPSSSTPKRYCPESVESFVTQWVEYALVSESYRERHYLSDTLSHLDGDLIPRRLTKSAPNIEYRRDTNGFAPPPTHASTRSRSYRADTEDNQRASSYTPSNISSASTSSSRKKSLVEDPYYRRTNLAENNIYIRDFCEEFQEDIARLVNHVRKGRDSPGPSLDQLRQDTDLYGLEMGSAEPAVEDYIKDNIFPKPKFFDGLKCTNRNLMAKHAVPDVGSKLKVSTPVPDMLYGYNSLRAFPQQQTQLISMGNEMVANTQDLSYPFFVVEFKADGPGGSGNMWVAANQCLGGSASCVDITERLNRQLRQCKNKKLRPI</sequence>
<dbReference type="EMBL" id="MU251369">
    <property type="protein sequence ID" value="KAG9238526.1"/>
    <property type="molecule type" value="Genomic_DNA"/>
</dbReference>
<proteinExistence type="predicted"/>
<name>A0A9P7YRV4_9HELO</name>
<dbReference type="InterPro" id="IPR057684">
    <property type="entry name" value="DUF7924"/>
</dbReference>
<protein>
    <recommendedName>
        <fullName evidence="2">DUF7924 domain-containing protein</fullName>
    </recommendedName>
</protein>
<organism evidence="3 4">
    <name type="scientific">Amylocarpus encephaloides</name>
    <dbReference type="NCBI Taxonomy" id="45428"/>
    <lineage>
        <taxon>Eukaryota</taxon>
        <taxon>Fungi</taxon>
        <taxon>Dikarya</taxon>
        <taxon>Ascomycota</taxon>
        <taxon>Pezizomycotina</taxon>
        <taxon>Leotiomycetes</taxon>
        <taxon>Helotiales</taxon>
        <taxon>Helotiales incertae sedis</taxon>
        <taxon>Amylocarpus</taxon>
    </lineage>
</organism>
<feature type="compositionally biased region" description="Low complexity" evidence="1">
    <location>
        <begin position="172"/>
        <end position="186"/>
    </location>
</feature>
<feature type="region of interest" description="Disordered" evidence="1">
    <location>
        <begin position="1"/>
        <end position="65"/>
    </location>
</feature>
<evidence type="ECO:0000259" key="2">
    <source>
        <dbReference type="Pfam" id="PF25545"/>
    </source>
</evidence>
<accession>A0A9P7YRV4</accession>
<feature type="region of interest" description="Disordered" evidence="1">
    <location>
        <begin position="137"/>
        <end position="192"/>
    </location>
</feature>
<gene>
    <name evidence="3" type="ORF">BJ875DRAFT_539584</name>
</gene>
<keyword evidence="4" id="KW-1185">Reference proteome</keyword>